<dbReference type="Proteomes" id="UP001174936">
    <property type="component" value="Unassembled WGS sequence"/>
</dbReference>
<feature type="compositionally biased region" description="Basic residues" evidence="1">
    <location>
        <begin position="12"/>
        <end position="23"/>
    </location>
</feature>
<sequence length="202" mass="23379">MNQRGLRPPSNRWKHNVKRKTKSKQKDAGGRGKKRKANSRSTAHQPCTEAFCCATFDIQRGHHWMPWLVHSATKSFRTPLLPSWSRTRPFGSQARRQPVCLEPENQMGELHRHMLIAPHSPATENWRPLPVRSLAEASPLGMQRLLFCSRKDSNSHEPGPNLECLGPPLARWHCMPRWLSTVKWRGAKGLRWSALHWARRLR</sequence>
<comment type="caution">
    <text evidence="2">The sequence shown here is derived from an EMBL/GenBank/DDBJ whole genome shotgun (WGS) entry which is preliminary data.</text>
</comment>
<dbReference type="AlphaFoldDB" id="A0AA39XWF1"/>
<organism evidence="2 3">
    <name type="scientific">Cercophora newfieldiana</name>
    <dbReference type="NCBI Taxonomy" id="92897"/>
    <lineage>
        <taxon>Eukaryota</taxon>
        <taxon>Fungi</taxon>
        <taxon>Dikarya</taxon>
        <taxon>Ascomycota</taxon>
        <taxon>Pezizomycotina</taxon>
        <taxon>Sordariomycetes</taxon>
        <taxon>Sordariomycetidae</taxon>
        <taxon>Sordariales</taxon>
        <taxon>Lasiosphaeriaceae</taxon>
        <taxon>Cercophora</taxon>
    </lineage>
</organism>
<dbReference type="EMBL" id="JAULSV010000006">
    <property type="protein sequence ID" value="KAK0641364.1"/>
    <property type="molecule type" value="Genomic_DNA"/>
</dbReference>
<evidence type="ECO:0000256" key="1">
    <source>
        <dbReference type="SAM" id="MobiDB-lite"/>
    </source>
</evidence>
<reference evidence="2" key="1">
    <citation type="submission" date="2023-06" db="EMBL/GenBank/DDBJ databases">
        <title>Genome-scale phylogeny and comparative genomics of the fungal order Sordariales.</title>
        <authorList>
            <consortium name="Lawrence Berkeley National Laboratory"/>
            <person name="Hensen N."/>
            <person name="Bonometti L."/>
            <person name="Westerberg I."/>
            <person name="Brannstrom I.O."/>
            <person name="Guillou S."/>
            <person name="Cros-Aarteil S."/>
            <person name="Calhoun S."/>
            <person name="Haridas S."/>
            <person name="Kuo A."/>
            <person name="Mondo S."/>
            <person name="Pangilinan J."/>
            <person name="Riley R."/>
            <person name="Labutti K."/>
            <person name="Andreopoulos B."/>
            <person name="Lipzen A."/>
            <person name="Chen C."/>
            <person name="Yanf M."/>
            <person name="Daum C."/>
            <person name="Ng V."/>
            <person name="Clum A."/>
            <person name="Steindorff A."/>
            <person name="Ohm R."/>
            <person name="Martin F."/>
            <person name="Silar P."/>
            <person name="Natvig D."/>
            <person name="Lalanne C."/>
            <person name="Gautier V."/>
            <person name="Ament-Velasquez S.L."/>
            <person name="Kruys A."/>
            <person name="Hutchinson M.I."/>
            <person name="Powell A.J."/>
            <person name="Barry K."/>
            <person name="Miller A.N."/>
            <person name="Grigoriev I.V."/>
            <person name="Debuchy R."/>
            <person name="Gladieux P."/>
            <person name="Thoren M.H."/>
            <person name="Johannesson H."/>
        </authorList>
    </citation>
    <scope>NUCLEOTIDE SEQUENCE</scope>
    <source>
        <strain evidence="2">SMH2532-1</strain>
    </source>
</reference>
<proteinExistence type="predicted"/>
<gene>
    <name evidence="2" type="ORF">B0T16DRAFT_214044</name>
</gene>
<evidence type="ECO:0000313" key="3">
    <source>
        <dbReference type="Proteomes" id="UP001174936"/>
    </source>
</evidence>
<evidence type="ECO:0000313" key="2">
    <source>
        <dbReference type="EMBL" id="KAK0641364.1"/>
    </source>
</evidence>
<feature type="region of interest" description="Disordered" evidence="1">
    <location>
        <begin position="1"/>
        <end position="43"/>
    </location>
</feature>
<accession>A0AA39XWF1</accession>
<keyword evidence="3" id="KW-1185">Reference proteome</keyword>
<name>A0AA39XWF1_9PEZI</name>
<protein>
    <submittedName>
        <fullName evidence="2">Uncharacterized protein</fullName>
    </submittedName>
</protein>